<dbReference type="OrthoDB" id="61110at2759"/>
<feature type="repeat" description="RCC1" evidence="3">
    <location>
        <begin position="280"/>
        <end position="329"/>
    </location>
</feature>
<feature type="repeat" description="RCC1" evidence="3">
    <location>
        <begin position="227"/>
        <end position="279"/>
    </location>
</feature>
<dbReference type="InterPro" id="IPR058923">
    <property type="entry name" value="RCC1-like_dom"/>
</dbReference>
<keyword evidence="2" id="KW-0677">Repeat</keyword>
<feature type="region of interest" description="Disordered" evidence="4">
    <location>
        <begin position="652"/>
        <end position="693"/>
    </location>
</feature>
<dbReference type="PROSITE" id="PS50012">
    <property type="entry name" value="RCC1_3"/>
    <property type="match status" value="6"/>
</dbReference>
<feature type="compositionally biased region" description="Low complexity" evidence="4">
    <location>
        <begin position="707"/>
        <end position="717"/>
    </location>
</feature>
<dbReference type="STRING" id="133383.A0A1R0H8M9"/>
<feature type="repeat" description="RCC1" evidence="3">
    <location>
        <begin position="438"/>
        <end position="494"/>
    </location>
</feature>
<evidence type="ECO:0000256" key="4">
    <source>
        <dbReference type="SAM" id="MobiDB-lite"/>
    </source>
</evidence>
<evidence type="ECO:0000256" key="3">
    <source>
        <dbReference type="PROSITE-ProRule" id="PRU00235"/>
    </source>
</evidence>
<dbReference type="GO" id="GO:0005737">
    <property type="term" value="C:cytoplasm"/>
    <property type="evidence" value="ECO:0007669"/>
    <property type="project" value="TreeGrafter"/>
</dbReference>
<reference evidence="6 7" key="1">
    <citation type="journal article" date="2016" name="Mol. Biol. Evol.">
        <title>Genome-Wide Survey of Gut Fungi (Harpellales) Reveals the First Horizontally Transferred Ubiquitin Gene from a Mosquito Host.</title>
        <authorList>
            <person name="Wang Y."/>
            <person name="White M.M."/>
            <person name="Kvist S."/>
            <person name="Moncalvo J.M."/>
        </authorList>
    </citation>
    <scope>NUCLEOTIDE SEQUENCE [LARGE SCALE GENOMIC DNA]</scope>
    <source>
        <strain evidence="6 7">ALG-7-W6</strain>
    </source>
</reference>
<feature type="repeat" description="RCC1" evidence="3">
    <location>
        <begin position="385"/>
        <end position="437"/>
    </location>
</feature>
<evidence type="ECO:0000313" key="6">
    <source>
        <dbReference type="EMBL" id="OLY85464.1"/>
    </source>
</evidence>
<dbReference type="PANTHER" id="PTHR45982:SF1">
    <property type="entry name" value="REGULATOR OF CHROMOSOME CONDENSATION"/>
    <property type="match status" value="1"/>
</dbReference>
<dbReference type="InterPro" id="IPR009091">
    <property type="entry name" value="RCC1/BLIP-II"/>
</dbReference>
<feature type="region of interest" description="Disordered" evidence="4">
    <location>
        <begin position="705"/>
        <end position="737"/>
    </location>
</feature>
<feature type="region of interest" description="Disordered" evidence="4">
    <location>
        <begin position="1"/>
        <end position="186"/>
    </location>
</feature>
<dbReference type="PRINTS" id="PR00633">
    <property type="entry name" value="RCCNDNSATION"/>
</dbReference>
<dbReference type="PROSITE" id="PS00626">
    <property type="entry name" value="RCC1_2"/>
    <property type="match status" value="2"/>
</dbReference>
<feature type="compositionally biased region" description="Low complexity" evidence="4">
    <location>
        <begin position="105"/>
        <end position="134"/>
    </location>
</feature>
<dbReference type="Pfam" id="PF25390">
    <property type="entry name" value="WD40_RLD"/>
    <property type="match status" value="1"/>
</dbReference>
<dbReference type="GO" id="GO:0005085">
    <property type="term" value="F:guanyl-nucleotide exchange factor activity"/>
    <property type="evidence" value="ECO:0007669"/>
    <property type="project" value="TreeGrafter"/>
</dbReference>
<evidence type="ECO:0000313" key="7">
    <source>
        <dbReference type="Proteomes" id="UP000187455"/>
    </source>
</evidence>
<accession>A0A1R0H8M9</accession>
<keyword evidence="1" id="KW-0344">Guanine-nucleotide releasing factor</keyword>
<evidence type="ECO:0000256" key="1">
    <source>
        <dbReference type="ARBA" id="ARBA00022658"/>
    </source>
</evidence>
<feature type="repeat" description="RCC1" evidence="3">
    <location>
        <begin position="596"/>
        <end position="649"/>
    </location>
</feature>
<feature type="repeat" description="RCC1" evidence="3">
    <location>
        <begin position="330"/>
        <end position="384"/>
    </location>
</feature>
<dbReference type="EMBL" id="LSSL01000100">
    <property type="protein sequence ID" value="OLY85464.1"/>
    <property type="molecule type" value="Genomic_DNA"/>
</dbReference>
<sequence length="869" mass="91799">MKRASRSAPGKSAAPPSPAKETVSKKRKLEGKPATTQKPAPLKKKPASAPPSKPKQKAQIQKPTRVSSRLPKSVKESKKSNATTTTAKGSKTKSAPKRIIDKKLASALQKSKKSILNPKSKSSISKPKTKSPTLKTKKSDSLSKTAKSPKSGSVKKTENVPAKRKLAKSASKPESAPKPPKVARKPRVIKSIDDRIILPPPAVLRKFVVRKGTPEINSLPQLNSLVGSVMVFGNGDCGQLGLTDDVQERKKPYILSVLEDKGIVDIASGGLHNIAITNQGKLWSWGCNDQKALGRSGDEYVPMPVEGVDDLVFVKVACGDSISVALTNDGSVYTWGTYRSSEGIMGYSDETKIQDLPKKMAILSNVKICDIATGVDHVLALSTTGDVFCWGNGQQGQLGRKVIERRKKAGLHPEKLSLKRIVHIGSGAYHSFAITSKGELFSWGLNNFGQCGLNVASGGDEPVVEVPTEVGTLAGQNIVRVSGGEHHSLAMTSDGEIFAFGRSDSFQTGLPLETIEKFAQEREAILLEASKKSAKKNINATTTESEDSANTADSDAASSSGFKKMVPIPTRIPNVPKCQFFCCGSNHNLAITSSDNKLYSWGYGEMLQCGNGEEEDVTVPTLVTGQKIESRRIYSASAGGQHSVILTTLSEGAHIPSPQPSSSSVATTVSQEDNNTPAADINQETPATLNNVPLIADTTSSTLLIENGSGSSNNNSSDQTHAVSDTASSKPDIPSNNEAVLLGHETTYLPSAQSITSTATITATFSTAVPTDSKPSTAAPSASLPAPVTLPLPPVHYGSAGIISESLSLESNGSDAPSSLDFAYSEAASTVHEDDNDSSSGVVSQTKLVSNELDVTSSTVQQTETTNNY</sequence>
<evidence type="ECO:0000259" key="5">
    <source>
        <dbReference type="Pfam" id="PF25390"/>
    </source>
</evidence>
<keyword evidence="7" id="KW-1185">Reference proteome</keyword>
<dbReference type="PANTHER" id="PTHR45982">
    <property type="entry name" value="REGULATOR OF CHROMOSOME CONDENSATION"/>
    <property type="match status" value="1"/>
</dbReference>
<dbReference type="InterPro" id="IPR000408">
    <property type="entry name" value="Reg_chr_condens"/>
</dbReference>
<dbReference type="Gene3D" id="2.130.10.30">
    <property type="entry name" value="Regulator of chromosome condensation 1/beta-lactamase-inhibitor protein II"/>
    <property type="match status" value="1"/>
</dbReference>
<feature type="compositionally biased region" description="Low complexity" evidence="4">
    <location>
        <begin position="1"/>
        <end position="14"/>
    </location>
</feature>
<comment type="caution">
    <text evidence="6">The sequence shown here is derived from an EMBL/GenBank/DDBJ whole genome shotgun (WGS) entry which is preliminary data.</text>
</comment>
<feature type="compositionally biased region" description="Low complexity" evidence="4">
    <location>
        <begin position="548"/>
        <end position="560"/>
    </location>
</feature>
<dbReference type="Proteomes" id="UP000187455">
    <property type="component" value="Unassembled WGS sequence"/>
</dbReference>
<organism evidence="6 7">
    <name type="scientific">Smittium mucronatum</name>
    <dbReference type="NCBI Taxonomy" id="133383"/>
    <lineage>
        <taxon>Eukaryota</taxon>
        <taxon>Fungi</taxon>
        <taxon>Fungi incertae sedis</taxon>
        <taxon>Zoopagomycota</taxon>
        <taxon>Kickxellomycotina</taxon>
        <taxon>Harpellomycetes</taxon>
        <taxon>Harpellales</taxon>
        <taxon>Legeriomycetaceae</taxon>
        <taxon>Smittium</taxon>
    </lineage>
</organism>
<feature type="domain" description="RCC1-like" evidence="5">
    <location>
        <begin position="229"/>
        <end position="645"/>
    </location>
</feature>
<name>A0A1R0H8M9_9FUNG</name>
<evidence type="ECO:0000256" key="2">
    <source>
        <dbReference type="ARBA" id="ARBA00022737"/>
    </source>
</evidence>
<protein>
    <submittedName>
        <fullName evidence="6">Protein pim1</fullName>
    </submittedName>
</protein>
<feature type="region of interest" description="Disordered" evidence="4">
    <location>
        <begin position="538"/>
        <end position="560"/>
    </location>
</feature>
<feature type="compositionally biased region" description="Polar residues" evidence="4">
    <location>
        <begin position="660"/>
        <end position="693"/>
    </location>
</feature>
<proteinExistence type="predicted"/>
<dbReference type="AlphaFoldDB" id="A0A1R0H8M9"/>
<dbReference type="SUPFAM" id="SSF50985">
    <property type="entry name" value="RCC1/BLIP-II"/>
    <property type="match status" value="1"/>
</dbReference>
<dbReference type="InterPro" id="IPR051553">
    <property type="entry name" value="Ran_GTPase-activating"/>
</dbReference>
<feature type="compositionally biased region" description="Polar residues" evidence="4">
    <location>
        <begin position="718"/>
        <end position="737"/>
    </location>
</feature>
<gene>
    <name evidence="6" type="ORF">AYI68_g334</name>
</gene>
<feature type="compositionally biased region" description="Low complexity" evidence="4">
    <location>
        <begin position="80"/>
        <end position="89"/>
    </location>
</feature>